<protein>
    <submittedName>
        <fullName evidence="1">Uncharacterized protein</fullName>
    </submittedName>
</protein>
<dbReference type="EMBL" id="QQAZ01000002">
    <property type="protein sequence ID" value="RDI53898.1"/>
    <property type="molecule type" value="Genomic_DNA"/>
</dbReference>
<dbReference type="Proteomes" id="UP000255355">
    <property type="component" value="Unassembled WGS sequence"/>
</dbReference>
<comment type="caution">
    <text evidence="1">The sequence shown here is derived from an EMBL/GenBank/DDBJ whole genome shotgun (WGS) entry which is preliminary data.</text>
</comment>
<keyword evidence="2" id="KW-1185">Reference proteome</keyword>
<reference evidence="1 2" key="1">
    <citation type="submission" date="2018-07" db="EMBL/GenBank/DDBJ databases">
        <title>Genomic Encyclopedia of Type Strains, Phase IV (KMG-IV): sequencing the most valuable type-strain genomes for metagenomic binning, comparative biology and taxonomic classification.</title>
        <authorList>
            <person name="Goeker M."/>
        </authorList>
    </citation>
    <scope>NUCLEOTIDE SEQUENCE [LARGE SCALE GENOMIC DNA]</scope>
    <source>
        <strain evidence="1 2">DSM 44952</strain>
    </source>
</reference>
<evidence type="ECO:0000313" key="1">
    <source>
        <dbReference type="EMBL" id="RDI53898.1"/>
    </source>
</evidence>
<sequence length="155" mass="16364">MSPVPSVDELLAAMQGNYDPQHPRAEILRAAWLLAKNRHWFCPGSVVAVHPVSTHGPGIHVENGTEALAALDVDLANIVDDALLGRIAESVDGNREYALALSELALGWAAVADARIQFGQCCDAVAEERFAEAAADYVRIAGGPPIVAANSPTMN</sequence>
<evidence type="ECO:0000313" key="2">
    <source>
        <dbReference type="Proteomes" id="UP000255355"/>
    </source>
</evidence>
<organism evidence="1 2">
    <name type="scientific">Nocardia mexicana</name>
    <dbReference type="NCBI Taxonomy" id="279262"/>
    <lineage>
        <taxon>Bacteria</taxon>
        <taxon>Bacillati</taxon>
        <taxon>Actinomycetota</taxon>
        <taxon>Actinomycetes</taxon>
        <taxon>Mycobacteriales</taxon>
        <taxon>Nocardiaceae</taxon>
        <taxon>Nocardia</taxon>
    </lineage>
</organism>
<proteinExistence type="predicted"/>
<dbReference type="AlphaFoldDB" id="A0A370HAD3"/>
<accession>A0A370HAD3</accession>
<gene>
    <name evidence="1" type="ORF">DFR68_10218</name>
</gene>
<dbReference type="STRING" id="1210089.GCA_001613165_06916"/>
<name>A0A370HAD3_9NOCA</name>